<keyword evidence="7 8" id="KW-0472">Membrane</keyword>
<feature type="transmembrane region" description="Helical" evidence="8">
    <location>
        <begin position="173"/>
        <end position="193"/>
    </location>
</feature>
<dbReference type="NCBIfam" id="TIGR00711">
    <property type="entry name" value="efflux_EmrB"/>
    <property type="match status" value="1"/>
</dbReference>
<reference evidence="10 11" key="1">
    <citation type="submission" date="2020-01" db="EMBL/GenBank/DDBJ databases">
        <title>Genetics and antimicrobial susceptibilities of Nocardia species isolated from the soil; a comparison with species isolated from humans.</title>
        <authorList>
            <person name="Carrasco G."/>
            <person name="Monzon S."/>
            <person name="Sansegundo M."/>
            <person name="Garcia E."/>
            <person name="Garrido N."/>
            <person name="Medina M.J."/>
            <person name="Villalon P."/>
            <person name="Ramirez-Arocha A.C."/>
            <person name="Jimenez P."/>
            <person name="Cuesta I."/>
            <person name="Valdezate S."/>
        </authorList>
    </citation>
    <scope>NUCLEOTIDE SEQUENCE [LARGE SCALE GENOMIC DNA]</scope>
    <source>
        <strain evidence="10 11">CNM20110639</strain>
    </source>
</reference>
<feature type="transmembrane region" description="Helical" evidence="8">
    <location>
        <begin position="249"/>
        <end position="267"/>
    </location>
</feature>
<name>A0A6P1DI23_9NOCA</name>
<feature type="transmembrane region" description="Helical" evidence="8">
    <location>
        <begin position="328"/>
        <end position="348"/>
    </location>
</feature>
<protein>
    <submittedName>
        <fullName evidence="10">DHA2 family efflux MFS transporter permease subunit</fullName>
    </submittedName>
</protein>
<dbReference type="Pfam" id="PF07690">
    <property type="entry name" value="MFS_1"/>
    <property type="match status" value="1"/>
</dbReference>
<evidence type="ECO:0000313" key="11">
    <source>
        <dbReference type="Proteomes" id="UP000468928"/>
    </source>
</evidence>
<keyword evidence="5 8" id="KW-0812">Transmembrane</keyword>
<dbReference type="PANTHER" id="PTHR42718">
    <property type="entry name" value="MAJOR FACILITATOR SUPERFAMILY MULTIDRUG TRANSPORTER MFSC"/>
    <property type="match status" value="1"/>
</dbReference>
<evidence type="ECO:0000256" key="5">
    <source>
        <dbReference type="ARBA" id="ARBA00022692"/>
    </source>
</evidence>
<feature type="transmembrane region" description="Helical" evidence="8">
    <location>
        <begin position="58"/>
        <end position="74"/>
    </location>
</feature>
<feature type="transmembrane region" description="Helical" evidence="8">
    <location>
        <begin position="360"/>
        <end position="378"/>
    </location>
</feature>
<evidence type="ECO:0000259" key="9">
    <source>
        <dbReference type="PROSITE" id="PS50850"/>
    </source>
</evidence>
<feature type="transmembrane region" description="Helical" evidence="8">
    <location>
        <begin position="205"/>
        <end position="223"/>
    </location>
</feature>
<gene>
    <name evidence="10" type="ORF">GV789_27025</name>
</gene>
<dbReference type="InterPro" id="IPR036259">
    <property type="entry name" value="MFS_trans_sf"/>
</dbReference>
<evidence type="ECO:0000313" key="10">
    <source>
        <dbReference type="EMBL" id="NEW48052.1"/>
    </source>
</evidence>
<keyword evidence="3" id="KW-0813">Transport</keyword>
<evidence type="ECO:0000256" key="7">
    <source>
        <dbReference type="ARBA" id="ARBA00023136"/>
    </source>
</evidence>
<keyword evidence="6 8" id="KW-1133">Transmembrane helix</keyword>
<dbReference type="Proteomes" id="UP000468928">
    <property type="component" value="Unassembled WGS sequence"/>
</dbReference>
<dbReference type="AlphaFoldDB" id="A0A6P1DI23"/>
<feature type="transmembrane region" description="Helical" evidence="8">
    <location>
        <begin position="86"/>
        <end position="105"/>
    </location>
</feature>
<comment type="caution">
    <text evidence="10">The sequence shown here is derived from an EMBL/GenBank/DDBJ whole genome shotgun (WGS) entry which is preliminary data.</text>
</comment>
<feature type="transmembrane region" description="Helical" evidence="8">
    <location>
        <begin position="144"/>
        <end position="167"/>
    </location>
</feature>
<keyword evidence="4" id="KW-1003">Cell membrane</keyword>
<comment type="subcellular location">
    <subcellularLocation>
        <location evidence="1">Cell membrane</location>
        <topology evidence="1">Multi-pass membrane protein</topology>
    </subcellularLocation>
</comment>
<dbReference type="PROSITE" id="PS50850">
    <property type="entry name" value="MFS"/>
    <property type="match status" value="1"/>
</dbReference>
<dbReference type="InterPro" id="IPR020846">
    <property type="entry name" value="MFS_dom"/>
</dbReference>
<dbReference type="Gene3D" id="1.20.1720.10">
    <property type="entry name" value="Multidrug resistance protein D"/>
    <property type="match status" value="2"/>
</dbReference>
<dbReference type="GO" id="GO:0022857">
    <property type="term" value="F:transmembrane transporter activity"/>
    <property type="evidence" value="ECO:0007669"/>
    <property type="project" value="InterPro"/>
</dbReference>
<dbReference type="EMBL" id="JAAGUZ010000119">
    <property type="protein sequence ID" value="NEW48052.1"/>
    <property type="molecule type" value="Genomic_DNA"/>
</dbReference>
<dbReference type="InterPro" id="IPR011701">
    <property type="entry name" value="MFS"/>
</dbReference>
<dbReference type="GO" id="GO:0005886">
    <property type="term" value="C:plasma membrane"/>
    <property type="evidence" value="ECO:0007669"/>
    <property type="project" value="UniProtKB-SubCell"/>
</dbReference>
<feature type="transmembrane region" description="Helical" evidence="8">
    <location>
        <begin position="111"/>
        <end position="132"/>
    </location>
</feature>
<evidence type="ECO:0000256" key="6">
    <source>
        <dbReference type="ARBA" id="ARBA00022989"/>
    </source>
</evidence>
<evidence type="ECO:0000256" key="8">
    <source>
        <dbReference type="SAM" id="Phobius"/>
    </source>
</evidence>
<feature type="domain" description="Major facilitator superfamily (MFS) profile" evidence="9">
    <location>
        <begin position="20"/>
        <end position="529"/>
    </location>
</feature>
<evidence type="ECO:0000256" key="2">
    <source>
        <dbReference type="ARBA" id="ARBA00008537"/>
    </source>
</evidence>
<evidence type="ECO:0000256" key="3">
    <source>
        <dbReference type="ARBA" id="ARBA00022448"/>
    </source>
</evidence>
<organism evidence="10 11">
    <name type="scientific">Nocardia cyriacigeorgica</name>
    <dbReference type="NCBI Taxonomy" id="135487"/>
    <lineage>
        <taxon>Bacteria</taxon>
        <taxon>Bacillati</taxon>
        <taxon>Actinomycetota</taxon>
        <taxon>Actinomycetes</taxon>
        <taxon>Mycobacteriales</taxon>
        <taxon>Nocardiaceae</taxon>
        <taxon>Nocardia</taxon>
    </lineage>
</organism>
<dbReference type="InterPro" id="IPR004638">
    <property type="entry name" value="EmrB-like"/>
</dbReference>
<feature type="transmembrane region" description="Helical" evidence="8">
    <location>
        <begin position="384"/>
        <end position="408"/>
    </location>
</feature>
<dbReference type="PANTHER" id="PTHR42718:SF9">
    <property type="entry name" value="MAJOR FACILITATOR SUPERFAMILY MULTIDRUG TRANSPORTER MFSC"/>
    <property type="match status" value="1"/>
</dbReference>
<feature type="transmembrane region" description="Helical" evidence="8">
    <location>
        <begin position="296"/>
        <end position="316"/>
    </location>
</feature>
<feature type="transmembrane region" description="Helical" evidence="8">
    <location>
        <begin position="505"/>
        <end position="524"/>
    </location>
</feature>
<evidence type="ECO:0000256" key="4">
    <source>
        <dbReference type="ARBA" id="ARBA00022475"/>
    </source>
</evidence>
<evidence type="ECO:0000256" key="1">
    <source>
        <dbReference type="ARBA" id="ARBA00004651"/>
    </source>
</evidence>
<dbReference type="CDD" id="cd17321">
    <property type="entry name" value="MFS_MMR_MDR_like"/>
    <property type="match status" value="1"/>
</dbReference>
<sequence length="541" mass="55567">MVEVNLSTSTEAPTRRAWLGLIAVSLGVALIVVDLTIVNVIVAPIIDDLAITSIQAQWVQESYAIVFAALLLLTGRLSDLYGARKLFLIGLAVFGLTSLLAAFAPNGGLLIIARFVQGVGGAMILPTSLALINAAFTGEARGRAFAVWGSTIGAAAAVGPLLGGWLADFSWRWAFGINIPAVVLIAVGVLRYLPASTTVRGRVDIVGALLSICGLGLLSFGLIEGRAHGWLLTTEPLRLTGVEWSGGPSPVLVAFALSAVALSAFWLRQSRLGRLGAEPLMDVRLFGIGSFRKGNAVTLLVGLGEFGIIAVLPLWLQFTLDYSALQAGLALVPLAVGSFCASGASFSLTASVSALGQVRIGLALEATGLVLLGLFAAADSAWWTIAIALFVYGIGVGFATAQVTNVALADVPGPSAGQGSGIQSAARELGSALGIAVLTTLFFSSLGAGTRDRLTDAGLPDQNVEQFGAMVTDSAGSVVPALAADPATESIAIAARDAMSDAIELSSYLCAALLGAALLATLFMRPTPAPVSEPDTELSRR</sequence>
<feature type="transmembrane region" description="Helical" evidence="8">
    <location>
        <begin position="21"/>
        <end position="46"/>
    </location>
</feature>
<comment type="similarity">
    <text evidence="2">Belongs to the major facilitator superfamily. EmrB family.</text>
</comment>
<dbReference type="SUPFAM" id="SSF103473">
    <property type="entry name" value="MFS general substrate transporter"/>
    <property type="match status" value="1"/>
</dbReference>
<accession>A0A6P1DI23</accession>
<proteinExistence type="inferred from homology"/>